<accession>A0A014M9K5</accession>
<protein>
    <submittedName>
        <fullName evidence="1">Uncharacterized protein</fullName>
    </submittedName>
</protein>
<organism evidence="1 2">
    <name type="scientific">Comamonas aquatica DA1877</name>
    <dbReference type="NCBI Taxonomy" id="1457173"/>
    <lineage>
        <taxon>Bacteria</taxon>
        <taxon>Pseudomonadati</taxon>
        <taxon>Pseudomonadota</taxon>
        <taxon>Betaproteobacteria</taxon>
        <taxon>Burkholderiales</taxon>
        <taxon>Comamonadaceae</taxon>
        <taxon>Comamonas</taxon>
    </lineage>
</organism>
<dbReference type="AlphaFoldDB" id="A0A014M9K5"/>
<evidence type="ECO:0000313" key="1">
    <source>
        <dbReference type="EMBL" id="EXU78471.1"/>
    </source>
</evidence>
<dbReference type="Proteomes" id="UP000020766">
    <property type="component" value="Unassembled WGS sequence"/>
</dbReference>
<comment type="caution">
    <text evidence="1">The sequence shown here is derived from an EMBL/GenBank/DDBJ whole genome shotgun (WGS) entry which is preliminary data.</text>
</comment>
<proteinExistence type="predicted"/>
<reference evidence="1 2" key="1">
    <citation type="submission" date="2014-01" db="EMBL/GenBank/DDBJ databases">
        <title>Interspecies Systems Biology Uncovers Metabolites Affecting C. elegans Gene Expression and Life History Traits.</title>
        <authorList>
            <person name="Watson E."/>
            <person name="Macneil L.T."/>
            <person name="Ritter A.D."/>
            <person name="Yilmaz L.S."/>
            <person name="Rosebrock A.P."/>
            <person name="Caudy A.A."/>
            <person name="Walhout A.J."/>
        </authorList>
    </citation>
    <scope>NUCLEOTIDE SEQUENCE [LARGE SCALE GENOMIC DNA]</scope>
    <source>
        <strain evidence="1 2">DA1877</strain>
    </source>
</reference>
<name>A0A014M9K5_9BURK</name>
<evidence type="ECO:0000313" key="2">
    <source>
        <dbReference type="Proteomes" id="UP000020766"/>
    </source>
</evidence>
<gene>
    <name evidence="1" type="ORF">AX13_13830</name>
</gene>
<keyword evidence="2" id="KW-1185">Reference proteome</keyword>
<sequence>MPAIVTAAVVGPVSAHAVAAPTGLACAGF</sequence>
<dbReference type="EMBL" id="JBOK01000041">
    <property type="protein sequence ID" value="EXU78471.1"/>
    <property type="molecule type" value="Genomic_DNA"/>
</dbReference>